<evidence type="ECO:0000313" key="1">
    <source>
        <dbReference type="EMBL" id="TFK69152.1"/>
    </source>
</evidence>
<reference evidence="1 2" key="1">
    <citation type="journal article" date="2019" name="Nat. Ecol. Evol.">
        <title>Megaphylogeny resolves global patterns of mushroom evolution.</title>
        <authorList>
            <person name="Varga T."/>
            <person name="Krizsan K."/>
            <person name="Foldi C."/>
            <person name="Dima B."/>
            <person name="Sanchez-Garcia M."/>
            <person name="Sanchez-Ramirez S."/>
            <person name="Szollosi G.J."/>
            <person name="Szarkandi J.G."/>
            <person name="Papp V."/>
            <person name="Albert L."/>
            <person name="Andreopoulos W."/>
            <person name="Angelini C."/>
            <person name="Antonin V."/>
            <person name="Barry K.W."/>
            <person name="Bougher N.L."/>
            <person name="Buchanan P."/>
            <person name="Buyck B."/>
            <person name="Bense V."/>
            <person name="Catcheside P."/>
            <person name="Chovatia M."/>
            <person name="Cooper J."/>
            <person name="Damon W."/>
            <person name="Desjardin D."/>
            <person name="Finy P."/>
            <person name="Geml J."/>
            <person name="Haridas S."/>
            <person name="Hughes K."/>
            <person name="Justo A."/>
            <person name="Karasinski D."/>
            <person name="Kautmanova I."/>
            <person name="Kiss B."/>
            <person name="Kocsube S."/>
            <person name="Kotiranta H."/>
            <person name="LaButti K.M."/>
            <person name="Lechner B.E."/>
            <person name="Liimatainen K."/>
            <person name="Lipzen A."/>
            <person name="Lukacs Z."/>
            <person name="Mihaltcheva S."/>
            <person name="Morgado L.N."/>
            <person name="Niskanen T."/>
            <person name="Noordeloos M.E."/>
            <person name="Ohm R.A."/>
            <person name="Ortiz-Santana B."/>
            <person name="Ovrebo C."/>
            <person name="Racz N."/>
            <person name="Riley R."/>
            <person name="Savchenko A."/>
            <person name="Shiryaev A."/>
            <person name="Soop K."/>
            <person name="Spirin V."/>
            <person name="Szebenyi C."/>
            <person name="Tomsovsky M."/>
            <person name="Tulloss R.E."/>
            <person name="Uehling J."/>
            <person name="Grigoriev I.V."/>
            <person name="Vagvolgyi C."/>
            <person name="Papp T."/>
            <person name="Martin F.M."/>
            <person name="Miettinen O."/>
            <person name="Hibbett D.S."/>
            <person name="Nagy L.G."/>
        </authorList>
    </citation>
    <scope>NUCLEOTIDE SEQUENCE [LARGE SCALE GENOMIC DNA]</scope>
    <source>
        <strain evidence="1 2">NL-1719</strain>
    </source>
</reference>
<organism evidence="1 2">
    <name type="scientific">Pluteus cervinus</name>
    <dbReference type="NCBI Taxonomy" id="181527"/>
    <lineage>
        <taxon>Eukaryota</taxon>
        <taxon>Fungi</taxon>
        <taxon>Dikarya</taxon>
        <taxon>Basidiomycota</taxon>
        <taxon>Agaricomycotina</taxon>
        <taxon>Agaricomycetes</taxon>
        <taxon>Agaricomycetidae</taxon>
        <taxon>Agaricales</taxon>
        <taxon>Pluteineae</taxon>
        <taxon>Pluteaceae</taxon>
        <taxon>Pluteus</taxon>
    </lineage>
</organism>
<dbReference type="EMBL" id="ML208336">
    <property type="protein sequence ID" value="TFK69152.1"/>
    <property type="molecule type" value="Genomic_DNA"/>
</dbReference>
<evidence type="ECO:0000313" key="2">
    <source>
        <dbReference type="Proteomes" id="UP000308600"/>
    </source>
</evidence>
<accession>A0ACD3AU97</accession>
<proteinExistence type="predicted"/>
<keyword evidence="2" id="KW-1185">Reference proteome</keyword>
<protein>
    <submittedName>
        <fullName evidence="1">Uncharacterized protein</fullName>
    </submittedName>
</protein>
<gene>
    <name evidence="1" type="ORF">BDN72DRAFT_897544</name>
</gene>
<sequence length="229" mass="25706">MKTHGEHVAVRLYGVSCVQTWYYFNRYRADALYIKILVGSVLANNSFKKTYTTQVGTVWFADSVHQGLISHTVYYYVISHYDDPSRLAHVVWSILLEVSLNAFIGLLVQGFLTWRIWRLSDRNRVLTVVIVILVLSGFACSIIFTVQSMRLDTWVQLTELKGLSMAVNVLAAATDVVIAGVLFYYLHRCRTGFKGSDTIISKLILYTVSTGALTSICAIASLLTVGRHI</sequence>
<name>A0ACD3AU97_9AGAR</name>
<dbReference type="Proteomes" id="UP000308600">
    <property type="component" value="Unassembled WGS sequence"/>
</dbReference>